<evidence type="ECO:0000313" key="2">
    <source>
        <dbReference type="EMBL" id="SMY10364.1"/>
    </source>
</evidence>
<dbReference type="AlphaFoldDB" id="A0A238LLV1"/>
<reference evidence="2 3" key="1">
    <citation type="submission" date="2017-05" db="EMBL/GenBank/DDBJ databases">
        <authorList>
            <person name="Song R."/>
            <person name="Chenine A.L."/>
            <person name="Ruprecht R.M."/>
        </authorList>
    </citation>
    <scope>NUCLEOTIDE SEQUENCE [LARGE SCALE GENOMIC DNA]</scope>
    <source>
        <strain evidence="2 3">CECT 8899</strain>
    </source>
</reference>
<gene>
    <name evidence="2" type="ORF">LOM8899_04539</name>
</gene>
<feature type="transmembrane region" description="Helical" evidence="1">
    <location>
        <begin position="99"/>
        <end position="119"/>
    </location>
</feature>
<organism evidence="2 3">
    <name type="scientific">Flavimaricola marinus</name>
    <dbReference type="NCBI Taxonomy" id="1819565"/>
    <lineage>
        <taxon>Bacteria</taxon>
        <taxon>Pseudomonadati</taxon>
        <taxon>Pseudomonadota</taxon>
        <taxon>Alphaproteobacteria</taxon>
        <taxon>Rhodobacterales</taxon>
        <taxon>Paracoccaceae</taxon>
        <taxon>Flavimaricola</taxon>
    </lineage>
</organism>
<protein>
    <submittedName>
        <fullName evidence="2">Uncharacterized protein</fullName>
    </submittedName>
</protein>
<name>A0A238LLV1_9RHOB</name>
<sequence length="136" mass="15302">MSKTTNKYSTELRERAARMVIKGAILYFDIHFEPAMLLVSQIGSSTGEDRHSTLGVDASRIERWREGGLSKAEQALCEKVAKSEMAVWGYEPSGQRNSVLRHSLFMLGFALKTGLAVLLNARRSKNMLQSIRRRLS</sequence>
<dbReference type="EMBL" id="FXZK01000030">
    <property type="protein sequence ID" value="SMY10364.1"/>
    <property type="molecule type" value="Genomic_DNA"/>
</dbReference>
<keyword evidence="1" id="KW-0472">Membrane</keyword>
<dbReference type="Proteomes" id="UP000201613">
    <property type="component" value="Unassembled WGS sequence"/>
</dbReference>
<keyword evidence="1" id="KW-1133">Transmembrane helix</keyword>
<dbReference type="RefSeq" id="WP_133065102.1">
    <property type="nucleotide sequence ID" value="NZ_FXZK01000030.1"/>
</dbReference>
<proteinExistence type="predicted"/>
<dbReference type="OrthoDB" id="9803878at2"/>
<evidence type="ECO:0000256" key="1">
    <source>
        <dbReference type="SAM" id="Phobius"/>
    </source>
</evidence>
<accession>A0A238LLV1</accession>
<keyword evidence="3" id="KW-1185">Reference proteome</keyword>
<keyword evidence="1" id="KW-0812">Transmembrane</keyword>
<evidence type="ECO:0000313" key="3">
    <source>
        <dbReference type="Proteomes" id="UP000201613"/>
    </source>
</evidence>